<feature type="non-terminal residue" evidence="1">
    <location>
        <position position="1"/>
    </location>
</feature>
<protein>
    <submittedName>
        <fullName evidence="1">Uncharacterized protein</fullName>
    </submittedName>
</protein>
<dbReference type="EMBL" id="BARS01051214">
    <property type="protein sequence ID" value="GAG53506.1"/>
    <property type="molecule type" value="Genomic_DNA"/>
</dbReference>
<dbReference type="AlphaFoldDB" id="X0ZZS4"/>
<reference evidence="1" key="1">
    <citation type="journal article" date="2014" name="Front. Microbiol.">
        <title>High frequency of phylogenetically diverse reductive dehalogenase-homologous genes in deep subseafloor sedimentary metagenomes.</title>
        <authorList>
            <person name="Kawai M."/>
            <person name="Futagami T."/>
            <person name="Toyoda A."/>
            <person name="Takaki Y."/>
            <person name="Nishi S."/>
            <person name="Hori S."/>
            <person name="Arai W."/>
            <person name="Tsubouchi T."/>
            <person name="Morono Y."/>
            <person name="Uchiyama I."/>
            <person name="Ito T."/>
            <person name="Fujiyama A."/>
            <person name="Inagaki F."/>
            <person name="Takami H."/>
        </authorList>
    </citation>
    <scope>NUCLEOTIDE SEQUENCE</scope>
    <source>
        <strain evidence="1">Expedition CK06-06</strain>
    </source>
</reference>
<organism evidence="1">
    <name type="scientific">marine sediment metagenome</name>
    <dbReference type="NCBI Taxonomy" id="412755"/>
    <lineage>
        <taxon>unclassified sequences</taxon>
        <taxon>metagenomes</taxon>
        <taxon>ecological metagenomes</taxon>
    </lineage>
</organism>
<accession>X0ZZS4</accession>
<gene>
    <name evidence="1" type="ORF">S01H1_76324</name>
</gene>
<name>X0ZZS4_9ZZZZ</name>
<sequence length="162" mass="17928">GKNISGTGMDVNVTGRNRDILGDYTTGPQVKRIFVRDLSEESEGNALGIGFADFTTTRVTEKMDRKKTYINCLTAISPEKGAIPIYFDTDREALEACFMTIGDIPVHQVRLVHIKSTLHLSKLSVSEAFEAEVSASDKLRRLDEWKEMALGKDGNIVSPFDS</sequence>
<evidence type="ECO:0000313" key="1">
    <source>
        <dbReference type="EMBL" id="GAG53506.1"/>
    </source>
</evidence>
<proteinExistence type="predicted"/>
<comment type="caution">
    <text evidence="1">The sequence shown here is derived from an EMBL/GenBank/DDBJ whole genome shotgun (WGS) entry which is preliminary data.</text>
</comment>